<dbReference type="Pfam" id="PF00350">
    <property type="entry name" value="Dynamin_N"/>
    <property type="match status" value="1"/>
</dbReference>
<reference evidence="12" key="3">
    <citation type="submission" date="2021-06" db="EMBL/GenBank/DDBJ databases">
        <title>Updating the genus Pseudomonas: Description of 43 new species and partition of the Pseudomonas putida group.</title>
        <authorList>
            <person name="Girard L."/>
            <person name="Lood C."/>
            <person name="Vandamme P."/>
            <person name="Rokni-Zadeh H."/>
            <person name="Van Noort V."/>
            <person name="Hofte M."/>
            <person name="Lavigne R."/>
            <person name="De Mot R."/>
        </authorList>
    </citation>
    <scope>NUCLEOTIDE SEQUENCE</scope>
    <source>
        <strain evidence="12">SWRI102</strain>
    </source>
</reference>
<dbReference type="PANTHER" id="PTHR10465">
    <property type="entry name" value="TRANSMEMBRANE GTPASE FZO1"/>
    <property type="match status" value="1"/>
</dbReference>
<keyword evidence="4 7" id="KW-0443">Lipid metabolism</keyword>
<feature type="short sequence motif" description="DGA/G" evidence="7">
    <location>
        <begin position="182"/>
        <end position="184"/>
    </location>
</feature>
<dbReference type="Proteomes" id="UP000659438">
    <property type="component" value="Unassembled WGS sequence"/>
</dbReference>
<evidence type="ECO:0000256" key="7">
    <source>
        <dbReference type="PROSITE-ProRule" id="PRU01161"/>
    </source>
</evidence>
<reference evidence="11" key="2">
    <citation type="submission" date="2020-07" db="EMBL/GenBank/DDBJ databases">
        <authorList>
            <person name="Lood C."/>
            <person name="Girard L."/>
        </authorList>
    </citation>
    <scope>NUCLEOTIDE SEQUENCE</scope>
    <source>
        <strain evidence="11">SWRI102</strain>
    </source>
</reference>
<organism evidence="11">
    <name type="scientific">Pseudomonas marvdashtae</name>
    <dbReference type="NCBI Taxonomy" id="2745500"/>
    <lineage>
        <taxon>Bacteria</taxon>
        <taxon>Pseudomonadati</taxon>
        <taxon>Pseudomonadota</taxon>
        <taxon>Gammaproteobacteria</taxon>
        <taxon>Pseudomonadales</taxon>
        <taxon>Pseudomonadaceae</taxon>
        <taxon>Pseudomonas</taxon>
    </lineage>
</organism>
<dbReference type="AlphaFoldDB" id="A0A923JRL6"/>
<dbReference type="InterPro" id="IPR027094">
    <property type="entry name" value="Mitofusin_fam"/>
</dbReference>
<sequence length="1234" mass="134960">MKFRKLGLTLSGGGGKGAYQIGVWQAMRDLGLDSQLSAISGTSVGGLNGAMFAQDKLDQAKSMWLNIESRNMLSVQDVPGLASRLALLTTSGVISPMLSHLISTKGFFKQDGLKSMIAEGLDAGRLASSALPLSVALHNTAANRVDYLSVRDTHTAADMLLGTAALPLIFDEVAIDDGIYTDGGFYWGLPHKQIDNTPIRPLIEAGCDTIVVVYLSPDDLSIDPRHYPGVRILPIVPANSLGGVTATLDFSNEGAARRMEQGYADGLQIFRHLQLFLDNEAQYEALWERARLAAEQERKLSDNLYDVDRKHSKAVDDIHDFDRQVRNDDFSQKLDLADDDMPLALEHLALDNTALLADIERQQLETAVDSFLAQNSNNRRAVEISVLDALATLSPVSGRATFLREQGLLSRFMGAITGKNQQIAAENVRDVAQAQFAALRLIAAVQEKGAITLEFACTLQNRLNGALAEIQRLGDRHNQDLRRVYRSLAGVYCKLRDRLSTHENRLDALERTSRLHDWLLHPNRRHLDGKALSELPAALRLSCLANDFFRLTNGQWTVHELNSLKEMCLLVGLDHAHPVQIGEFCTQLSEQPACLQALTLQLAALPQANLFNPTALWLLDLRGGTAPTDTDSVTARWGYGAATALPAWDFLAELLYHLQCAGFSVVRSSDLSQYKEHWLGQLQVLDDLLGENILPKSFAGEINALRQQITGFHLKVPLIGKFSAGKSTLLNCWLGEDIQKDDLGACTSLATEFHYAEPGAEKLVIHWLEDAGTGQVRREEKPLTAYAALLDDPRTTARPPLFVELHLCRTALARHPDLVLVDTPGLGSSNGQHERALEQYIGEAVSCILCVTRISQVGIDELAFIDRQRSLGQTFSLLVCQEALNSRQQREPLRRSLAEQAGLDSSQPTRGCSAREGDLSGFEDLLAGLETQKAILFQERFAAQIKALLVQAERLIRQQLAMDTSAEQLLEQQKILDKGMARLEENHANEQDSLLRDCRAAISHQVLATVNSYLRSRRQAYKQMLLAGQGIGPLLTADARNACQLAIEQNLTPRLMDACQRLGSHIEFSAFEGPQLSGDGPAGIEADYGLGASAAGAAAGAAIGTIVPVVGTLIGGLVGGAIGLFASRSNKESEAEGKANEAIETVISQLQGLIPDALDKHARQFIGDMCDRLAAQLTTQRENLDRIEQQLVADRDRKQHIQDKAEQALNSVARLLDHSRQQQSRPAEACANVA</sequence>
<dbReference type="InterPro" id="IPR002641">
    <property type="entry name" value="PNPLA_dom"/>
</dbReference>
<keyword evidence="8" id="KW-0175">Coiled coil</keyword>
<evidence type="ECO:0000256" key="5">
    <source>
        <dbReference type="ARBA" id="ARBA00023134"/>
    </source>
</evidence>
<dbReference type="Pfam" id="PF01734">
    <property type="entry name" value="Patatin"/>
    <property type="match status" value="1"/>
</dbReference>
<evidence type="ECO:0000256" key="8">
    <source>
        <dbReference type="SAM" id="Coils"/>
    </source>
</evidence>
<dbReference type="InterPro" id="IPR045063">
    <property type="entry name" value="Dynamin_N"/>
</dbReference>
<evidence type="ECO:0000256" key="1">
    <source>
        <dbReference type="ARBA" id="ARBA00004370"/>
    </source>
</evidence>
<evidence type="ECO:0000256" key="9">
    <source>
        <dbReference type="SAM" id="MobiDB-lite"/>
    </source>
</evidence>
<evidence type="ECO:0000256" key="6">
    <source>
        <dbReference type="ARBA" id="ARBA00023136"/>
    </source>
</evidence>
<keyword evidence="5" id="KW-0342">GTP-binding</keyword>
<feature type="coiled-coil region" evidence="8">
    <location>
        <begin position="1170"/>
        <end position="1204"/>
    </location>
</feature>
<dbReference type="GO" id="GO:0005525">
    <property type="term" value="F:GTP binding"/>
    <property type="evidence" value="ECO:0007669"/>
    <property type="project" value="UniProtKB-KW"/>
</dbReference>
<proteinExistence type="predicted"/>
<evidence type="ECO:0000313" key="13">
    <source>
        <dbReference type="Proteomes" id="UP000659438"/>
    </source>
</evidence>
<reference evidence="11 13" key="1">
    <citation type="journal article" date="2020" name="Microorganisms">
        <title>Reliable Identification of Environmental Pseudomonas Isolates Using the rpoD Gene.</title>
        <authorList>
            <consortium name="The Broad Institute Genome Sequencing Platform"/>
            <person name="Girard L."/>
            <person name="Lood C."/>
            <person name="Rokni-Zadeh H."/>
            <person name="van Noort V."/>
            <person name="Lavigne R."/>
            <person name="De Mot R."/>
        </authorList>
    </citation>
    <scope>NUCLEOTIDE SEQUENCE</scope>
    <source>
        <strain evidence="11 13">SWRI102</strain>
    </source>
</reference>
<keyword evidence="7" id="KW-0442">Lipid degradation</keyword>
<comment type="subcellular location">
    <subcellularLocation>
        <location evidence="1">Membrane</location>
    </subcellularLocation>
</comment>
<feature type="region of interest" description="Disordered" evidence="9">
    <location>
        <begin position="895"/>
        <end position="914"/>
    </location>
</feature>
<feature type="active site" description="Proton acceptor" evidence="7">
    <location>
        <position position="182"/>
    </location>
</feature>
<evidence type="ECO:0000259" key="10">
    <source>
        <dbReference type="PROSITE" id="PS51635"/>
    </source>
</evidence>
<feature type="short sequence motif" description="GXSXG" evidence="7">
    <location>
        <begin position="41"/>
        <end position="45"/>
    </location>
</feature>
<dbReference type="RefSeq" id="WP_186639485.1">
    <property type="nucleotide sequence ID" value="NZ_JABWQX020000001.1"/>
</dbReference>
<feature type="active site" description="Nucleophile" evidence="7">
    <location>
        <position position="43"/>
    </location>
</feature>
<accession>A0A923JRL6</accession>
<comment type="caution">
    <text evidence="11">The sequence shown here is derived from an EMBL/GenBank/DDBJ whole genome shotgun (WGS) entry which is preliminary data.</text>
</comment>
<dbReference type="GO" id="GO:0016020">
    <property type="term" value="C:membrane"/>
    <property type="evidence" value="ECO:0007669"/>
    <property type="project" value="UniProtKB-SubCell"/>
</dbReference>
<dbReference type="PROSITE" id="PS51635">
    <property type="entry name" value="PNPLA"/>
    <property type="match status" value="1"/>
</dbReference>
<dbReference type="GO" id="GO:0003924">
    <property type="term" value="F:GTPase activity"/>
    <property type="evidence" value="ECO:0007669"/>
    <property type="project" value="InterPro"/>
</dbReference>
<evidence type="ECO:0000313" key="11">
    <source>
        <dbReference type="EMBL" id="MBC3396872.1"/>
    </source>
</evidence>
<dbReference type="EMBL" id="JABWQX010000005">
    <property type="protein sequence ID" value="MBC3396872.1"/>
    <property type="molecule type" value="Genomic_DNA"/>
</dbReference>
<name>A0A923JRL6_9PSED</name>
<evidence type="ECO:0000313" key="12">
    <source>
        <dbReference type="EMBL" id="MBV4550183.1"/>
    </source>
</evidence>
<dbReference type="InterPro" id="IPR016035">
    <property type="entry name" value="Acyl_Trfase/lysoPLipase"/>
</dbReference>
<keyword evidence="13" id="KW-1185">Reference proteome</keyword>
<protein>
    <submittedName>
        <fullName evidence="11">Patatin-like phospholipase family protein</fullName>
    </submittedName>
</protein>
<evidence type="ECO:0000256" key="2">
    <source>
        <dbReference type="ARBA" id="ARBA00022741"/>
    </source>
</evidence>
<gene>
    <name evidence="12" type="ORF">HU742_003380</name>
    <name evidence="11" type="ORF">HU742_16800</name>
</gene>
<dbReference type="Gene3D" id="3.40.50.300">
    <property type="entry name" value="P-loop containing nucleotide triphosphate hydrolases"/>
    <property type="match status" value="1"/>
</dbReference>
<keyword evidence="3 7" id="KW-0378">Hydrolase</keyword>
<dbReference type="PANTHER" id="PTHR10465:SF0">
    <property type="entry name" value="SARCALUMENIN"/>
    <property type="match status" value="1"/>
</dbReference>
<dbReference type="Gene3D" id="3.40.1090.10">
    <property type="entry name" value="Cytosolic phospholipase A2 catalytic domain"/>
    <property type="match status" value="2"/>
</dbReference>
<dbReference type="GO" id="GO:0016042">
    <property type="term" value="P:lipid catabolic process"/>
    <property type="evidence" value="ECO:0007669"/>
    <property type="project" value="UniProtKB-UniRule"/>
</dbReference>
<keyword evidence="6" id="KW-0472">Membrane</keyword>
<dbReference type="EMBL" id="JABWQX020000001">
    <property type="protein sequence ID" value="MBV4550183.1"/>
    <property type="molecule type" value="Genomic_DNA"/>
</dbReference>
<feature type="short sequence motif" description="GXGXXG" evidence="7">
    <location>
        <begin position="12"/>
        <end position="17"/>
    </location>
</feature>
<evidence type="ECO:0000256" key="3">
    <source>
        <dbReference type="ARBA" id="ARBA00022801"/>
    </source>
</evidence>
<keyword evidence="2" id="KW-0547">Nucleotide-binding</keyword>
<dbReference type="SUPFAM" id="SSF52151">
    <property type="entry name" value="FabD/lysophospholipase-like"/>
    <property type="match status" value="1"/>
</dbReference>
<feature type="domain" description="PNPLA" evidence="10">
    <location>
        <begin position="8"/>
        <end position="195"/>
    </location>
</feature>
<dbReference type="InterPro" id="IPR027417">
    <property type="entry name" value="P-loop_NTPase"/>
</dbReference>
<evidence type="ECO:0000256" key="4">
    <source>
        <dbReference type="ARBA" id="ARBA00023098"/>
    </source>
</evidence>
<dbReference type="SUPFAM" id="SSF52540">
    <property type="entry name" value="P-loop containing nucleoside triphosphate hydrolases"/>
    <property type="match status" value="1"/>
</dbReference>